<protein>
    <recommendedName>
        <fullName evidence="1">Retroviral polymerase SH3-like domain-containing protein</fullName>
    </recommendedName>
</protein>
<dbReference type="InterPro" id="IPR057670">
    <property type="entry name" value="SH3_retrovirus"/>
</dbReference>
<keyword evidence="3" id="KW-1185">Reference proteome</keyword>
<accession>A0A371GUA9</accession>
<dbReference type="OrthoDB" id="6732280at2759"/>
<comment type="caution">
    <text evidence="2">The sequence shown here is derived from an EMBL/GenBank/DDBJ whole genome shotgun (WGS) entry which is preliminary data.</text>
</comment>
<dbReference type="AlphaFoldDB" id="A0A371GUA9"/>
<dbReference type="PANTHER" id="PTHR42648">
    <property type="entry name" value="TRANSPOSASE, PUTATIVE-RELATED"/>
    <property type="match status" value="1"/>
</dbReference>
<dbReference type="Pfam" id="PF25597">
    <property type="entry name" value="SH3_retrovirus"/>
    <property type="match status" value="1"/>
</dbReference>
<feature type="domain" description="Retroviral polymerase SH3-like" evidence="1">
    <location>
        <begin position="59"/>
        <end position="115"/>
    </location>
</feature>
<evidence type="ECO:0000259" key="1">
    <source>
        <dbReference type="Pfam" id="PF25597"/>
    </source>
</evidence>
<evidence type="ECO:0000313" key="2">
    <source>
        <dbReference type="EMBL" id="RDX94137.1"/>
    </source>
</evidence>
<dbReference type="InterPro" id="IPR039537">
    <property type="entry name" value="Retrotran_Ty1/copia-like"/>
</dbReference>
<dbReference type="Proteomes" id="UP000257109">
    <property type="component" value="Unassembled WGS sequence"/>
</dbReference>
<gene>
    <name evidence="2" type="ORF">CR513_23516</name>
</gene>
<sequence>MARTMLCENSLLKHLWAKAGNIACYVQNKILIIPMLNNTPHEIWRERRLNISYFHPFGCECLLLNMKDQVGKFDFKVDRGIFLGYSDTFKAYRVFNSRTLVLEESIHVKFNDGLTLDKRLSYLQDNFAHLQIGLFDKVVNTIEPGDAFESIDFITYHPQDLILRERIEGVKPYHLLEMKHHMPLNKLDEDEKVIRNKRKVTCTRLDLKLLEYLFLLFHKNIKLFQMDLKARLGDRIERKSTSRGCHFIGPCLIS</sequence>
<name>A0A371GUA9_MUCPR</name>
<organism evidence="2 3">
    <name type="scientific">Mucuna pruriens</name>
    <name type="common">Velvet bean</name>
    <name type="synonym">Dolichos pruriens</name>
    <dbReference type="NCBI Taxonomy" id="157652"/>
    <lineage>
        <taxon>Eukaryota</taxon>
        <taxon>Viridiplantae</taxon>
        <taxon>Streptophyta</taxon>
        <taxon>Embryophyta</taxon>
        <taxon>Tracheophyta</taxon>
        <taxon>Spermatophyta</taxon>
        <taxon>Magnoliopsida</taxon>
        <taxon>eudicotyledons</taxon>
        <taxon>Gunneridae</taxon>
        <taxon>Pentapetalae</taxon>
        <taxon>rosids</taxon>
        <taxon>fabids</taxon>
        <taxon>Fabales</taxon>
        <taxon>Fabaceae</taxon>
        <taxon>Papilionoideae</taxon>
        <taxon>50 kb inversion clade</taxon>
        <taxon>NPAAA clade</taxon>
        <taxon>indigoferoid/millettioid clade</taxon>
        <taxon>Phaseoleae</taxon>
        <taxon>Mucuna</taxon>
    </lineage>
</organism>
<reference evidence="2" key="1">
    <citation type="submission" date="2018-05" db="EMBL/GenBank/DDBJ databases">
        <title>Draft genome of Mucuna pruriens seed.</title>
        <authorList>
            <person name="Nnadi N.E."/>
            <person name="Vos R."/>
            <person name="Hasami M.H."/>
            <person name="Devisetty U.K."/>
            <person name="Aguiy J.C."/>
        </authorList>
    </citation>
    <scope>NUCLEOTIDE SEQUENCE [LARGE SCALE GENOMIC DNA]</scope>
    <source>
        <strain evidence="2">JCA_2017</strain>
    </source>
</reference>
<dbReference type="EMBL" id="QJKJ01004451">
    <property type="protein sequence ID" value="RDX94137.1"/>
    <property type="molecule type" value="Genomic_DNA"/>
</dbReference>
<feature type="non-terminal residue" evidence="2">
    <location>
        <position position="1"/>
    </location>
</feature>
<evidence type="ECO:0000313" key="3">
    <source>
        <dbReference type="Proteomes" id="UP000257109"/>
    </source>
</evidence>
<proteinExistence type="predicted"/>
<dbReference type="PANTHER" id="PTHR42648:SF19">
    <property type="entry name" value="RNA-DIRECTED DNA POLYMERASE"/>
    <property type="match status" value="1"/>
</dbReference>